<evidence type="ECO:0000259" key="8">
    <source>
        <dbReference type="Pfam" id="PF00082"/>
    </source>
</evidence>
<dbReference type="eggNOG" id="COG1404">
    <property type="taxonomic scope" value="Bacteria"/>
</dbReference>
<feature type="active site" description="Charge relay system" evidence="5">
    <location>
        <position position="239"/>
    </location>
</feature>
<feature type="active site" description="Charge relay system" evidence="5">
    <location>
        <position position="68"/>
    </location>
</feature>
<keyword evidence="3 5" id="KW-0378">Hydrolase</keyword>
<accession>E4NBM3</accession>
<feature type="compositionally biased region" description="Pro residues" evidence="6">
    <location>
        <begin position="400"/>
        <end position="414"/>
    </location>
</feature>
<dbReference type="InterPro" id="IPR036852">
    <property type="entry name" value="Peptidase_S8/S53_dom_sf"/>
</dbReference>
<feature type="compositionally biased region" description="Low complexity" evidence="6">
    <location>
        <begin position="443"/>
        <end position="455"/>
    </location>
</feature>
<dbReference type="InterPro" id="IPR000209">
    <property type="entry name" value="Peptidase_S8/S53_dom"/>
</dbReference>
<keyword evidence="7" id="KW-1133">Transmembrane helix</keyword>
<evidence type="ECO:0000256" key="6">
    <source>
        <dbReference type="SAM" id="MobiDB-lite"/>
    </source>
</evidence>
<evidence type="ECO:0000256" key="3">
    <source>
        <dbReference type="ARBA" id="ARBA00022801"/>
    </source>
</evidence>
<dbReference type="PANTHER" id="PTHR43806:SF11">
    <property type="entry name" value="CEREVISIN-RELATED"/>
    <property type="match status" value="1"/>
</dbReference>
<feature type="transmembrane region" description="Helical" evidence="7">
    <location>
        <begin position="373"/>
        <end position="393"/>
    </location>
</feature>
<name>E4NBM3_KITSK</name>
<evidence type="ECO:0000256" key="5">
    <source>
        <dbReference type="PROSITE-ProRule" id="PRU01240"/>
    </source>
</evidence>
<dbReference type="GO" id="GO:0004252">
    <property type="term" value="F:serine-type endopeptidase activity"/>
    <property type="evidence" value="ECO:0007669"/>
    <property type="project" value="UniProtKB-UniRule"/>
</dbReference>
<feature type="compositionally biased region" description="Low complexity" evidence="6">
    <location>
        <begin position="470"/>
        <end position="481"/>
    </location>
</feature>
<keyword evidence="7" id="KW-0472">Membrane</keyword>
<dbReference type="PATRIC" id="fig|452652.3.peg.2798"/>
<organism evidence="9 10">
    <name type="scientific">Kitasatospora setae (strain ATCC 33774 / DSM 43861 / JCM 3304 / KCC A-0304 / NBRC 14216 / KM-6054)</name>
    <name type="common">Streptomyces setae</name>
    <dbReference type="NCBI Taxonomy" id="452652"/>
    <lineage>
        <taxon>Bacteria</taxon>
        <taxon>Bacillati</taxon>
        <taxon>Actinomycetota</taxon>
        <taxon>Actinomycetes</taxon>
        <taxon>Kitasatosporales</taxon>
        <taxon>Streptomycetaceae</taxon>
        <taxon>Kitasatospora</taxon>
    </lineage>
</organism>
<feature type="compositionally biased region" description="Low complexity" evidence="6">
    <location>
        <begin position="305"/>
        <end position="320"/>
    </location>
</feature>
<dbReference type="PROSITE" id="PS51892">
    <property type="entry name" value="SUBTILASE"/>
    <property type="match status" value="1"/>
</dbReference>
<dbReference type="Gene3D" id="3.40.50.200">
    <property type="entry name" value="Peptidase S8/S53 domain"/>
    <property type="match status" value="1"/>
</dbReference>
<feature type="active site" description="Charge relay system" evidence="5">
    <location>
        <position position="34"/>
    </location>
</feature>
<comment type="similarity">
    <text evidence="1 5">Belongs to the peptidase S8 family.</text>
</comment>
<evidence type="ECO:0000313" key="10">
    <source>
        <dbReference type="Proteomes" id="UP000007076"/>
    </source>
</evidence>
<dbReference type="Proteomes" id="UP000007076">
    <property type="component" value="Chromosome"/>
</dbReference>
<evidence type="ECO:0000256" key="4">
    <source>
        <dbReference type="ARBA" id="ARBA00022825"/>
    </source>
</evidence>
<keyword evidence="2 5" id="KW-0645">Protease</keyword>
<sequence length="481" mass="47475">MDSIRAQQWHLDAMHADEMWKTSTGKGVVIGLVDSGVQEGVQDLSGQILPGVDLSGLPGGVGSDPVGHGTHMAADMVGTGKNLNGQGGYGLAPGAKVLPIKVDTGGTDAPTTASQHAGQLAQGIIYAADHGIKIINVSQGYYGGTLTPADLDKLKAAAAHAASKGALVFASAGNDGAKGNPINYPAALPGFVSVAGVDRDGKAWSDSEHNSEVDLAAPAVEIYGACTSGSGYCKGDGTSDSAALASASAALIWSVHPEWTANQVLRVMINTASNPSQRSDFLGYGVIRPRIALTNPGDPGPADVSPLPAAGGSSAPSTAGRSESQPPNQDPTGQASAPADAPVSAAPSGGSPAKSAAPVAESKDSSGSGSTPLIIGGAVVGVLVLVLVVVLIVRRNRPSGPGPVPPGAVPPPGAAPYGAPQQQPYPAPGQGQVPPPPAPAPAPGYGQQQPAAGPYGQPPQPPAAPGGYGQQPPAGGNPYAR</sequence>
<evidence type="ECO:0000256" key="7">
    <source>
        <dbReference type="SAM" id="Phobius"/>
    </source>
</evidence>
<proteinExistence type="inferred from homology"/>
<feature type="region of interest" description="Disordered" evidence="6">
    <location>
        <begin position="396"/>
        <end position="481"/>
    </location>
</feature>
<dbReference type="KEGG" id="ksk:KSE_27930"/>
<dbReference type="InterPro" id="IPR015500">
    <property type="entry name" value="Peptidase_S8_subtilisin-rel"/>
</dbReference>
<feature type="region of interest" description="Disordered" evidence="6">
    <location>
        <begin position="293"/>
        <end position="369"/>
    </location>
</feature>
<keyword evidence="7" id="KW-0812">Transmembrane</keyword>
<feature type="compositionally biased region" description="Pro residues" evidence="6">
    <location>
        <begin position="423"/>
        <end position="442"/>
    </location>
</feature>
<dbReference type="PRINTS" id="PR00723">
    <property type="entry name" value="SUBTILISIN"/>
</dbReference>
<dbReference type="GO" id="GO:0006508">
    <property type="term" value="P:proteolysis"/>
    <property type="evidence" value="ECO:0007669"/>
    <property type="project" value="UniProtKB-KW"/>
</dbReference>
<protein>
    <submittedName>
        <fullName evidence="9">Putative peptidase S08 family protein</fullName>
    </submittedName>
</protein>
<dbReference type="EMBL" id="AP010968">
    <property type="protein sequence ID" value="BAJ28604.1"/>
    <property type="molecule type" value="Genomic_DNA"/>
</dbReference>
<evidence type="ECO:0000256" key="1">
    <source>
        <dbReference type="ARBA" id="ARBA00011073"/>
    </source>
</evidence>
<keyword evidence="10" id="KW-1185">Reference proteome</keyword>
<reference evidence="9 10" key="1">
    <citation type="journal article" date="2010" name="DNA Res.">
        <title>Genome sequence of Kitasatospora setae NBRC 14216T: an evolutionary snapshot of the family Streptomycetaceae.</title>
        <authorList>
            <person name="Ichikawa N."/>
            <person name="Oguchi A."/>
            <person name="Ikeda H."/>
            <person name="Ishikawa J."/>
            <person name="Kitani S."/>
            <person name="Watanabe Y."/>
            <person name="Nakamura S."/>
            <person name="Katano Y."/>
            <person name="Kishi E."/>
            <person name="Sasagawa M."/>
            <person name="Ankai A."/>
            <person name="Fukui S."/>
            <person name="Hashimoto Y."/>
            <person name="Kamata S."/>
            <person name="Otoguro M."/>
            <person name="Tanikawa S."/>
            <person name="Nihira T."/>
            <person name="Horinouchi S."/>
            <person name="Ohnishi Y."/>
            <person name="Hayakawa M."/>
            <person name="Kuzuyama T."/>
            <person name="Arisawa A."/>
            <person name="Nomoto F."/>
            <person name="Miura H."/>
            <person name="Takahashi Y."/>
            <person name="Fujita N."/>
        </authorList>
    </citation>
    <scope>NUCLEOTIDE SEQUENCE [LARGE SCALE GENOMIC DNA]</scope>
    <source>
        <strain evidence="10">ATCC 33774 / DSM 43861 / JCM 3304 / KCC A-0304 / NBRC 14216 / KM-6054</strain>
    </source>
</reference>
<dbReference type="Pfam" id="PF00082">
    <property type="entry name" value="Peptidase_S8"/>
    <property type="match status" value="1"/>
</dbReference>
<gene>
    <name evidence="9" type="ordered locus">KSE_27930</name>
</gene>
<evidence type="ECO:0000256" key="2">
    <source>
        <dbReference type="ARBA" id="ARBA00022670"/>
    </source>
</evidence>
<dbReference type="STRING" id="452652.KSE_27930"/>
<dbReference type="AlphaFoldDB" id="E4NBM3"/>
<evidence type="ECO:0000313" key="9">
    <source>
        <dbReference type="EMBL" id="BAJ28604.1"/>
    </source>
</evidence>
<dbReference type="HOGENOM" id="CLU_011263_13_3_11"/>
<dbReference type="InterPro" id="IPR050131">
    <property type="entry name" value="Peptidase_S8_subtilisin-like"/>
</dbReference>
<keyword evidence="4 5" id="KW-0720">Serine protease</keyword>
<feature type="domain" description="Peptidase S8/S53" evidence="8">
    <location>
        <begin position="25"/>
        <end position="285"/>
    </location>
</feature>
<dbReference type="PANTHER" id="PTHR43806">
    <property type="entry name" value="PEPTIDASE S8"/>
    <property type="match status" value="1"/>
</dbReference>
<feature type="compositionally biased region" description="Low complexity" evidence="6">
    <location>
        <begin position="335"/>
        <end position="360"/>
    </location>
</feature>
<feature type="compositionally biased region" description="Polar residues" evidence="6">
    <location>
        <begin position="321"/>
        <end position="334"/>
    </location>
</feature>
<dbReference type="SUPFAM" id="SSF52743">
    <property type="entry name" value="Subtilisin-like"/>
    <property type="match status" value="1"/>
</dbReference>